<sequence>MEVFNKVYDDEMATICTHLPASRLPQ</sequence>
<dbReference type="EMBL" id="GL883021">
    <property type="protein sequence ID" value="EGG17150.1"/>
    <property type="molecule type" value="Genomic_DNA"/>
</dbReference>
<keyword evidence="2" id="KW-1185">Reference proteome</keyword>
<name>F4Q591_CACFS</name>
<accession>F4Q591</accession>
<dbReference type="AlphaFoldDB" id="F4Q591"/>
<dbReference type="Proteomes" id="UP000007797">
    <property type="component" value="Unassembled WGS sequence"/>
</dbReference>
<proteinExistence type="predicted"/>
<protein>
    <submittedName>
        <fullName evidence="1">Uncharacterized protein</fullName>
    </submittedName>
</protein>
<gene>
    <name evidence="1" type="ORF">DFA_08132</name>
</gene>
<organism evidence="1 2">
    <name type="scientific">Cavenderia fasciculata</name>
    <name type="common">Slime mold</name>
    <name type="synonym">Dictyostelium fasciculatum</name>
    <dbReference type="NCBI Taxonomy" id="261658"/>
    <lineage>
        <taxon>Eukaryota</taxon>
        <taxon>Amoebozoa</taxon>
        <taxon>Evosea</taxon>
        <taxon>Eumycetozoa</taxon>
        <taxon>Dictyostelia</taxon>
        <taxon>Acytosteliales</taxon>
        <taxon>Cavenderiaceae</taxon>
        <taxon>Cavenderia</taxon>
    </lineage>
</organism>
<evidence type="ECO:0000313" key="1">
    <source>
        <dbReference type="EMBL" id="EGG17150.1"/>
    </source>
</evidence>
<reference evidence="2" key="1">
    <citation type="journal article" date="2011" name="Genome Res.">
        <title>Phylogeny-wide analysis of social amoeba genomes highlights ancient origins for complex intercellular communication.</title>
        <authorList>
            <person name="Heidel A.J."/>
            <person name="Lawal H.M."/>
            <person name="Felder M."/>
            <person name="Schilde C."/>
            <person name="Helps N.R."/>
            <person name="Tunggal B."/>
            <person name="Rivero F."/>
            <person name="John U."/>
            <person name="Schleicher M."/>
            <person name="Eichinger L."/>
            <person name="Platzer M."/>
            <person name="Noegel A.A."/>
            <person name="Schaap P."/>
            <person name="Gloeckner G."/>
        </authorList>
    </citation>
    <scope>NUCLEOTIDE SEQUENCE [LARGE SCALE GENOMIC DNA]</scope>
    <source>
        <strain evidence="2">SH3</strain>
    </source>
</reference>
<dbReference type="KEGG" id="dfa:DFA_08132"/>
<evidence type="ECO:0000313" key="2">
    <source>
        <dbReference type="Proteomes" id="UP000007797"/>
    </source>
</evidence>